<accession>A0A402DTU8</accession>
<proteinExistence type="predicted"/>
<dbReference type="AlphaFoldDB" id="A0A402DTU8"/>
<evidence type="ECO:0000313" key="2">
    <source>
        <dbReference type="Proteomes" id="UP000289954"/>
    </source>
</evidence>
<organism evidence="1 2">
    <name type="scientific">Cellulomonas biazotea</name>
    <dbReference type="NCBI Taxonomy" id="1709"/>
    <lineage>
        <taxon>Bacteria</taxon>
        <taxon>Bacillati</taxon>
        <taxon>Actinomycetota</taxon>
        <taxon>Actinomycetes</taxon>
        <taxon>Micrococcales</taxon>
        <taxon>Cellulomonadaceae</taxon>
        <taxon>Cellulomonas</taxon>
    </lineage>
</organism>
<protein>
    <submittedName>
        <fullName evidence="1">Uncharacterized protein</fullName>
    </submittedName>
</protein>
<comment type="caution">
    <text evidence="1">The sequence shown here is derived from an EMBL/GenBank/DDBJ whole genome shotgun (WGS) entry which is preliminary data.</text>
</comment>
<dbReference type="RefSeq" id="WP_165446781.1">
    <property type="nucleotide sequence ID" value="NZ_BIMR01000223.1"/>
</dbReference>
<dbReference type="Proteomes" id="UP000289954">
    <property type="component" value="Unassembled WGS sequence"/>
</dbReference>
<sequence length="231" mass="24814">MGSVGDRRTRLRGLCPSCRHPWSEHPGALHDASVVGACGDCVYEAEHADRAGTCSVHLPDALALLAPRLDFAVRLPPASRAAGLGVLLDVLRPDAVALAFDLPEDERWPADARSGAAVLRAAAHLPADASYRTVDWLPVDEDVWPAFRAAAPYVHDCDVWGDRGIGDALLETSHDGGSVVAALRPDQYATALHRLPAGALDRLSPRAALGRRLRVWRPGRREPGRAWGMTP</sequence>
<reference evidence="1 2" key="1">
    <citation type="submission" date="2019-01" db="EMBL/GenBank/DDBJ databases">
        <title>Draft genome sequence of Cellulomonas takizawaensis strain TKZ-21.</title>
        <authorList>
            <person name="Yamamura H."/>
            <person name="Hayashi T."/>
            <person name="Hamada M."/>
            <person name="Serisawa Y."/>
            <person name="Matsuyama K."/>
            <person name="Nakagawa Y."/>
            <person name="Otoguro M."/>
            <person name="Yanagida F."/>
            <person name="Hayakawa M."/>
        </authorList>
    </citation>
    <scope>NUCLEOTIDE SEQUENCE [LARGE SCALE GENOMIC DNA]</scope>
    <source>
        <strain evidence="1 2">NBRC12680</strain>
    </source>
</reference>
<keyword evidence="2" id="KW-1185">Reference proteome</keyword>
<evidence type="ECO:0000313" key="1">
    <source>
        <dbReference type="EMBL" id="GCE77535.1"/>
    </source>
</evidence>
<gene>
    <name evidence="1" type="ORF">CBZ_25910</name>
</gene>
<name>A0A402DTU8_9CELL</name>
<dbReference type="EMBL" id="BIMR01000223">
    <property type="protein sequence ID" value="GCE77535.1"/>
    <property type="molecule type" value="Genomic_DNA"/>
</dbReference>